<proteinExistence type="predicted"/>
<dbReference type="Proteomes" id="UP000789525">
    <property type="component" value="Unassembled WGS sequence"/>
</dbReference>
<name>A0ACA9KJZ0_9GLOM</name>
<evidence type="ECO:0000313" key="2">
    <source>
        <dbReference type="Proteomes" id="UP000789525"/>
    </source>
</evidence>
<gene>
    <name evidence="1" type="ORF">ACOLOM_LOCUS1895</name>
</gene>
<sequence>MSQEKVILVTGGSGLVGKAIEWVVENDTGRFGKKEGEKWIFLTSKDGDLRSAEATRAIFDKYKPTYVIHLAALVGGLFKNMKYKLDFLRDNLLINDNVLHIAYEHKVQKVVSCLSTCIFPDKTSYPIDESMIHNGPPHESNFGYAYAKRLIDVQNKYEIVYWVLPV</sequence>
<reference evidence="1" key="1">
    <citation type="submission" date="2021-06" db="EMBL/GenBank/DDBJ databases">
        <authorList>
            <person name="Kallberg Y."/>
            <person name="Tangrot J."/>
            <person name="Rosling A."/>
        </authorList>
    </citation>
    <scope>NUCLEOTIDE SEQUENCE</scope>
    <source>
        <strain evidence="1">CL356</strain>
    </source>
</reference>
<dbReference type="EMBL" id="CAJVPT010002290">
    <property type="protein sequence ID" value="CAG8478502.1"/>
    <property type="molecule type" value="Genomic_DNA"/>
</dbReference>
<evidence type="ECO:0000313" key="1">
    <source>
        <dbReference type="EMBL" id="CAG8478502.1"/>
    </source>
</evidence>
<comment type="caution">
    <text evidence="1">The sequence shown here is derived from an EMBL/GenBank/DDBJ whole genome shotgun (WGS) entry which is preliminary data.</text>
</comment>
<organism evidence="1 2">
    <name type="scientific">Acaulospora colombiana</name>
    <dbReference type="NCBI Taxonomy" id="27376"/>
    <lineage>
        <taxon>Eukaryota</taxon>
        <taxon>Fungi</taxon>
        <taxon>Fungi incertae sedis</taxon>
        <taxon>Mucoromycota</taxon>
        <taxon>Glomeromycotina</taxon>
        <taxon>Glomeromycetes</taxon>
        <taxon>Diversisporales</taxon>
        <taxon>Acaulosporaceae</taxon>
        <taxon>Acaulospora</taxon>
    </lineage>
</organism>
<protein>
    <submittedName>
        <fullName evidence="1">15701_t:CDS:1</fullName>
    </submittedName>
</protein>
<keyword evidence="2" id="KW-1185">Reference proteome</keyword>
<accession>A0ACA9KJZ0</accession>